<evidence type="ECO:0000256" key="1">
    <source>
        <dbReference type="SAM" id="MobiDB-lite"/>
    </source>
</evidence>
<reference evidence="2" key="1">
    <citation type="submission" date="2023-06" db="EMBL/GenBank/DDBJ databases">
        <title>Genome-scale phylogeny and comparative genomics of the fungal order Sordariales.</title>
        <authorList>
            <consortium name="Lawrence Berkeley National Laboratory"/>
            <person name="Hensen N."/>
            <person name="Bonometti L."/>
            <person name="Westerberg I."/>
            <person name="Brannstrom I.O."/>
            <person name="Guillou S."/>
            <person name="Cros-Aarteil S."/>
            <person name="Calhoun S."/>
            <person name="Haridas S."/>
            <person name="Kuo A."/>
            <person name="Mondo S."/>
            <person name="Pangilinan J."/>
            <person name="Riley R."/>
            <person name="Labutti K."/>
            <person name="Andreopoulos B."/>
            <person name="Lipzen A."/>
            <person name="Chen C."/>
            <person name="Yanf M."/>
            <person name="Daum C."/>
            <person name="Ng V."/>
            <person name="Clum A."/>
            <person name="Steindorff A."/>
            <person name="Ohm R."/>
            <person name="Martin F."/>
            <person name="Silar P."/>
            <person name="Natvig D."/>
            <person name="Lalanne C."/>
            <person name="Gautier V."/>
            <person name="Ament-Velasquez S.L."/>
            <person name="Kruys A."/>
            <person name="Hutchinson M.I."/>
            <person name="Powell A.J."/>
            <person name="Barry K."/>
            <person name="Miller A.N."/>
            <person name="Grigoriev I.V."/>
            <person name="Debuchy R."/>
            <person name="Gladieux P."/>
            <person name="Thoren M.H."/>
            <person name="Johannesson H."/>
        </authorList>
    </citation>
    <scope>NUCLEOTIDE SEQUENCE</scope>
    <source>
        <strain evidence="2">CBS 540.89</strain>
    </source>
</reference>
<dbReference type="Proteomes" id="UP001172159">
    <property type="component" value="Unassembled WGS sequence"/>
</dbReference>
<gene>
    <name evidence="2" type="ORF">B0T21DRAFT_407594</name>
</gene>
<comment type="caution">
    <text evidence="2">The sequence shown here is derived from an EMBL/GenBank/DDBJ whole genome shotgun (WGS) entry which is preliminary data.</text>
</comment>
<proteinExistence type="predicted"/>
<accession>A0AA40K3F1</accession>
<name>A0AA40K3F1_9PEZI</name>
<feature type="compositionally biased region" description="Basic residues" evidence="1">
    <location>
        <begin position="193"/>
        <end position="207"/>
    </location>
</feature>
<sequence length="233" mass="25949">MAAATFLRVYGRVLMMKGMMALFKGASATLKELLKNRVNRSGRAGDDLETNMYETHKRILCKIKQGNQGASSDTLSRAMKQFIDPIQKISATGDKGCVETAYHLLTTLRKYSFDASTPGNGKREPDGRADRVLASLIRVWEYAKRTDPKARAWWANEWEILVSEAGQAMEAGIQPWYPETKKALEETPIPSKRVSKTQRRRLRKAKIRAGQLPPGAPSTQEVKQQGNPGTPSA</sequence>
<protein>
    <submittedName>
        <fullName evidence="2">Uncharacterized protein</fullName>
    </submittedName>
</protein>
<feature type="compositionally biased region" description="Polar residues" evidence="1">
    <location>
        <begin position="217"/>
        <end position="233"/>
    </location>
</feature>
<keyword evidence="3" id="KW-1185">Reference proteome</keyword>
<feature type="region of interest" description="Disordered" evidence="1">
    <location>
        <begin position="187"/>
        <end position="233"/>
    </location>
</feature>
<dbReference type="AlphaFoldDB" id="A0AA40K3F1"/>
<organism evidence="2 3">
    <name type="scientific">Apiosordaria backusii</name>
    <dbReference type="NCBI Taxonomy" id="314023"/>
    <lineage>
        <taxon>Eukaryota</taxon>
        <taxon>Fungi</taxon>
        <taxon>Dikarya</taxon>
        <taxon>Ascomycota</taxon>
        <taxon>Pezizomycotina</taxon>
        <taxon>Sordariomycetes</taxon>
        <taxon>Sordariomycetidae</taxon>
        <taxon>Sordariales</taxon>
        <taxon>Lasiosphaeriaceae</taxon>
        <taxon>Apiosordaria</taxon>
    </lineage>
</organism>
<evidence type="ECO:0000313" key="3">
    <source>
        <dbReference type="Proteomes" id="UP001172159"/>
    </source>
</evidence>
<evidence type="ECO:0000313" key="2">
    <source>
        <dbReference type="EMBL" id="KAK0744496.1"/>
    </source>
</evidence>
<dbReference type="EMBL" id="JAUKTV010000002">
    <property type="protein sequence ID" value="KAK0744496.1"/>
    <property type="molecule type" value="Genomic_DNA"/>
</dbReference>